<evidence type="ECO:0000313" key="1">
    <source>
        <dbReference type="EMBL" id="MDQ0454253.1"/>
    </source>
</evidence>
<organism evidence="1 2">
    <name type="scientific">Rhizobium paknamense</name>
    <dbReference type="NCBI Taxonomy" id="1206817"/>
    <lineage>
        <taxon>Bacteria</taxon>
        <taxon>Pseudomonadati</taxon>
        <taxon>Pseudomonadota</taxon>
        <taxon>Alphaproteobacteria</taxon>
        <taxon>Hyphomicrobiales</taxon>
        <taxon>Rhizobiaceae</taxon>
        <taxon>Rhizobium/Agrobacterium group</taxon>
        <taxon>Rhizobium</taxon>
    </lineage>
</organism>
<accession>A0ABU0I9F0</accession>
<reference evidence="1 2" key="1">
    <citation type="submission" date="2023-07" db="EMBL/GenBank/DDBJ databases">
        <title>Genomic Encyclopedia of Type Strains, Phase IV (KMG-IV): sequencing the most valuable type-strain genomes for metagenomic binning, comparative biology and taxonomic classification.</title>
        <authorList>
            <person name="Goeker M."/>
        </authorList>
    </citation>
    <scope>NUCLEOTIDE SEQUENCE [LARGE SCALE GENOMIC DNA]</scope>
    <source>
        <strain evidence="1 2">DSM 100301</strain>
    </source>
</reference>
<protein>
    <recommendedName>
        <fullName evidence="3">Transposase</fullName>
    </recommendedName>
</protein>
<dbReference type="Proteomes" id="UP001235269">
    <property type="component" value="Unassembled WGS sequence"/>
</dbReference>
<gene>
    <name evidence="1" type="ORF">QO005_000568</name>
</gene>
<name>A0ABU0I9F0_9HYPH</name>
<comment type="caution">
    <text evidence="1">The sequence shown here is derived from an EMBL/GenBank/DDBJ whole genome shotgun (WGS) entry which is preliminary data.</text>
</comment>
<evidence type="ECO:0000313" key="2">
    <source>
        <dbReference type="Proteomes" id="UP001235269"/>
    </source>
</evidence>
<proteinExistence type="predicted"/>
<keyword evidence="2" id="KW-1185">Reference proteome</keyword>
<evidence type="ECO:0008006" key="3">
    <source>
        <dbReference type="Google" id="ProtNLM"/>
    </source>
</evidence>
<sequence>MTGRVWAKLDELRLLGLHGQSLRAG</sequence>
<dbReference type="EMBL" id="JAUSWH010000001">
    <property type="protein sequence ID" value="MDQ0454253.1"/>
    <property type="molecule type" value="Genomic_DNA"/>
</dbReference>